<dbReference type="SMART" id="SM00823">
    <property type="entry name" value="PKS_PP"/>
    <property type="match status" value="1"/>
</dbReference>
<dbReference type="RefSeq" id="WP_378534239.1">
    <property type="nucleotide sequence ID" value="NZ_JBHSBH010000010.1"/>
</dbReference>
<dbReference type="InterPro" id="IPR020806">
    <property type="entry name" value="PKS_PP-bd"/>
</dbReference>
<dbReference type="Gene3D" id="1.10.1200.10">
    <property type="entry name" value="ACP-like"/>
    <property type="match status" value="1"/>
</dbReference>
<accession>A0ABV8FR36</accession>
<dbReference type="PANTHER" id="PTHR44845:SF6">
    <property type="entry name" value="BETA-ALANINE-ACTIVATING ENZYME"/>
    <property type="match status" value="1"/>
</dbReference>
<dbReference type="SUPFAM" id="SSF56801">
    <property type="entry name" value="Acetyl-CoA synthetase-like"/>
    <property type="match status" value="1"/>
</dbReference>
<dbReference type="PROSITE" id="PS50075">
    <property type="entry name" value="CARRIER"/>
    <property type="match status" value="1"/>
</dbReference>
<protein>
    <submittedName>
        <fullName evidence="4">Thioester reductase domain-containing protein</fullName>
    </submittedName>
</protein>
<dbReference type="InterPro" id="IPR036736">
    <property type="entry name" value="ACP-like_sf"/>
</dbReference>
<evidence type="ECO:0000256" key="1">
    <source>
        <dbReference type="ARBA" id="ARBA00022450"/>
    </source>
</evidence>
<keyword evidence="2" id="KW-0597">Phosphoprotein</keyword>
<organism evidence="4 5">
    <name type="scientific">Nocardiopsis sediminis</name>
    <dbReference type="NCBI Taxonomy" id="1778267"/>
    <lineage>
        <taxon>Bacteria</taxon>
        <taxon>Bacillati</taxon>
        <taxon>Actinomycetota</taxon>
        <taxon>Actinomycetes</taxon>
        <taxon>Streptosporangiales</taxon>
        <taxon>Nocardiopsidaceae</taxon>
        <taxon>Nocardiopsis</taxon>
    </lineage>
</organism>
<gene>
    <name evidence="4" type="ORF">ACFOVU_15555</name>
</gene>
<dbReference type="NCBIfam" id="TIGR01746">
    <property type="entry name" value="Thioester-redct"/>
    <property type="match status" value="1"/>
</dbReference>
<dbReference type="PANTHER" id="PTHR44845">
    <property type="entry name" value="CARRIER DOMAIN-CONTAINING PROTEIN"/>
    <property type="match status" value="1"/>
</dbReference>
<evidence type="ECO:0000256" key="2">
    <source>
        <dbReference type="ARBA" id="ARBA00022553"/>
    </source>
</evidence>
<dbReference type="CDD" id="cd05235">
    <property type="entry name" value="SDR_e1"/>
    <property type="match status" value="1"/>
</dbReference>
<feature type="non-terminal residue" evidence="4">
    <location>
        <position position="1"/>
    </location>
</feature>
<dbReference type="Gene3D" id="3.40.50.720">
    <property type="entry name" value="NAD(P)-binding Rossmann-like Domain"/>
    <property type="match status" value="1"/>
</dbReference>
<dbReference type="SUPFAM" id="SSF51735">
    <property type="entry name" value="NAD(P)-binding Rossmann-fold domains"/>
    <property type="match status" value="1"/>
</dbReference>
<evidence type="ECO:0000259" key="3">
    <source>
        <dbReference type="PROSITE" id="PS50075"/>
    </source>
</evidence>
<keyword evidence="5" id="KW-1185">Reference proteome</keyword>
<dbReference type="InterPro" id="IPR009081">
    <property type="entry name" value="PP-bd_ACP"/>
</dbReference>
<reference evidence="5" key="1">
    <citation type="journal article" date="2019" name="Int. J. Syst. Evol. Microbiol.">
        <title>The Global Catalogue of Microorganisms (GCM) 10K type strain sequencing project: providing services to taxonomists for standard genome sequencing and annotation.</title>
        <authorList>
            <consortium name="The Broad Institute Genomics Platform"/>
            <consortium name="The Broad Institute Genome Sequencing Center for Infectious Disease"/>
            <person name="Wu L."/>
            <person name="Ma J."/>
        </authorList>
    </citation>
    <scope>NUCLEOTIDE SEQUENCE [LARGE SCALE GENOMIC DNA]</scope>
    <source>
        <strain evidence="5">TBRC 1826</strain>
    </source>
</reference>
<keyword evidence="1" id="KW-0596">Phosphopantetheine</keyword>
<dbReference type="Pfam" id="PF00550">
    <property type="entry name" value="PP-binding"/>
    <property type="match status" value="1"/>
</dbReference>
<comment type="caution">
    <text evidence="4">The sequence shown here is derived from an EMBL/GenBank/DDBJ whole genome shotgun (WGS) entry which is preliminary data.</text>
</comment>
<evidence type="ECO:0000313" key="5">
    <source>
        <dbReference type="Proteomes" id="UP001595847"/>
    </source>
</evidence>
<dbReference type="Gene3D" id="3.30.300.30">
    <property type="match status" value="1"/>
</dbReference>
<dbReference type="Proteomes" id="UP001595847">
    <property type="component" value="Unassembled WGS sequence"/>
</dbReference>
<dbReference type="InterPro" id="IPR036291">
    <property type="entry name" value="NAD(P)-bd_dom_sf"/>
</dbReference>
<proteinExistence type="predicted"/>
<dbReference type="InterPro" id="IPR045851">
    <property type="entry name" value="AMP-bd_C_sf"/>
</dbReference>
<dbReference type="InterPro" id="IPR013120">
    <property type="entry name" value="FAR_NAD-bd"/>
</dbReference>
<dbReference type="EMBL" id="JBHSBH010000010">
    <property type="protein sequence ID" value="MFC3997346.1"/>
    <property type="molecule type" value="Genomic_DNA"/>
</dbReference>
<dbReference type="SUPFAM" id="SSF47336">
    <property type="entry name" value="ACP-like"/>
    <property type="match status" value="1"/>
</dbReference>
<dbReference type="InterPro" id="IPR010080">
    <property type="entry name" value="Thioester_reductase-like_dom"/>
</dbReference>
<dbReference type="Pfam" id="PF07993">
    <property type="entry name" value="NAD_binding_4"/>
    <property type="match status" value="1"/>
</dbReference>
<feature type="domain" description="Carrier" evidence="3">
    <location>
        <begin position="53"/>
        <end position="130"/>
    </location>
</feature>
<name>A0ABV8FR36_9ACTN</name>
<evidence type="ECO:0000313" key="4">
    <source>
        <dbReference type="EMBL" id="MFC3997346.1"/>
    </source>
</evidence>
<sequence>AAELRRHAADHLPGYLTPAAVVPLPSLPTLPSGKVDKAALPAPLYGATAAGRPPRTPLERTLCALFADVLGLPPERVAADDGFFDLGGHSLLVPRLLSGVRDRTGAELTVRRLFELQTVAAIAQEAEAAAGPHDADPSGHTGPDPAVALAADAVLDPRIAIGAAGAADLARNADPEHILLTGATGFLGAALLRELLDRTRATVHCLVRADDEAAGADRIRRNMLRHGVGPGPADGARITPVPGDLARPLLGLTEERFSELAGRIDAIYHNGARVSAVEPYARLRPHNVHGTQEVIRLAARGRAVPVHFVSTAAVAVAHDGNPAVLPEDRRPPATAVLPSGYVAGKWVAEELLDAAAAHGLPVTVHRAGRIAGHSLTGIGGTDDTLWHLVRAMIVLGAVPASATRDDALVDLVPVDQVARMVVRISQHPGAVGRTHHLTCPHPVPFRMISDALRGVGHRLAPLPDAQWRQRLAQRAGEHAPGTGLEAAALLADVLPTVFAFGGLRFDRTNTDAGLAGSGIAATAVDPELLARYIGHLTRAGFFPAPACPSGASPAGGRHDLRKA</sequence>